<evidence type="ECO:0000313" key="2">
    <source>
        <dbReference type="Proteomes" id="UP000279909"/>
    </source>
</evidence>
<dbReference type="OrthoDB" id="1797983at2"/>
<name>A0A3M8H657_9BACI</name>
<dbReference type="RefSeq" id="WP_122972751.1">
    <property type="nucleotide sequence ID" value="NZ_RHLQ01000035.1"/>
</dbReference>
<dbReference type="EMBL" id="RHLQ01000035">
    <property type="protein sequence ID" value="RNC97895.1"/>
    <property type="molecule type" value="Genomic_DNA"/>
</dbReference>
<protein>
    <submittedName>
        <fullName evidence="1">Uncharacterized protein</fullName>
    </submittedName>
</protein>
<gene>
    <name evidence="1" type="ORF">EC501_13070</name>
</gene>
<keyword evidence="2" id="KW-1185">Reference proteome</keyword>
<dbReference type="Proteomes" id="UP000279909">
    <property type="component" value="Unassembled WGS sequence"/>
</dbReference>
<comment type="caution">
    <text evidence="1">The sequence shown here is derived from an EMBL/GenBank/DDBJ whole genome shotgun (WGS) entry which is preliminary data.</text>
</comment>
<dbReference type="AlphaFoldDB" id="A0A3M8H657"/>
<reference evidence="1 2" key="1">
    <citation type="journal article" date="2014" name="Int. J. Syst. Evol. Microbiol.">
        <title>Lysinibacillus halotolerans sp. nov., isolated from saline-alkaline soil.</title>
        <authorList>
            <person name="Kong D."/>
            <person name="Wang Y."/>
            <person name="Zhao B."/>
            <person name="Li Y."/>
            <person name="Song J."/>
            <person name="Zhai Y."/>
            <person name="Zhang C."/>
            <person name="Wang H."/>
            <person name="Chen X."/>
            <person name="Zhao B."/>
            <person name="Ruan Z."/>
        </authorList>
    </citation>
    <scope>NUCLEOTIDE SEQUENCE [LARGE SCALE GENOMIC DNA]</scope>
    <source>
        <strain evidence="1 2">MCCC 1A12703</strain>
    </source>
</reference>
<evidence type="ECO:0000313" key="1">
    <source>
        <dbReference type="EMBL" id="RNC97895.1"/>
    </source>
</evidence>
<accession>A0A3M8H657</accession>
<sequence>MNKIFFISGAICSLCALVGWSRLNVVESEQNVTSGDKEITQEVNLTHWEKPPSLTITFGKKEIRTIQGGYSWSYLDSKTGQTVDIQADFMPSTELVNIEDAVNVSLNEPIILNFEKEPLNYEIRVYDNIDKMIATYFNFKDVEEKGKAKYEILATWEEGTGSYVVALDI</sequence>
<organism evidence="1 2">
    <name type="scientific">Lysinibacillus halotolerans</name>
    <dbReference type="NCBI Taxonomy" id="1368476"/>
    <lineage>
        <taxon>Bacteria</taxon>
        <taxon>Bacillati</taxon>
        <taxon>Bacillota</taxon>
        <taxon>Bacilli</taxon>
        <taxon>Bacillales</taxon>
        <taxon>Bacillaceae</taxon>
        <taxon>Lysinibacillus</taxon>
    </lineage>
</organism>
<proteinExistence type="predicted"/>